<proteinExistence type="predicted"/>
<protein>
    <submittedName>
        <fullName evidence="1">Uncharacterized protein</fullName>
    </submittedName>
</protein>
<reference evidence="1" key="1">
    <citation type="journal article" date="2011" name="Environ. Microbiol.">
        <title>Time-series analyses of Monterey Bay coastal microbial picoplankton using a 'genome proxy' microarray.</title>
        <authorList>
            <person name="Rich V.I."/>
            <person name="Pham V.D."/>
            <person name="Eppley J."/>
            <person name="Shi Y."/>
            <person name="DeLong E.F."/>
        </authorList>
    </citation>
    <scope>NUCLEOTIDE SEQUENCE</scope>
</reference>
<name>E0XUN3_9BACT</name>
<accession>E0XUN3</accession>
<dbReference type="AlphaFoldDB" id="E0XUN3"/>
<dbReference type="EMBL" id="GU474882">
    <property type="protein sequence ID" value="ADI18124.1"/>
    <property type="molecule type" value="Genomic_DNA"/>
</dbReference>
<evidence type="ECO:0000313" key="1">
    <source>
        <dbReference type="EMBL" id="ADI18124.1"/>
    </source>
</evidence>
<sequence>MSYTYIKRSRIVNAKFKEFFWALLSRSDGDSKRNTVTKLPSQLY</sequence>
<organism evidence="1">
    <name type="scientific">uncultured Verrucomicrobiales bacterium HF0200_39L05</name>
    <dbReference type="NCBI Taxonomy" id="710997"/>
    <lineage>
        <taxon>Bacteria</taxon>
        <taxon>Pseudomonadati</taxon>
        <taxon>Verrucomicrobiota</taxon>
        <taxon>Verrucomicrobiia</taxon>
        <taxon>Verrucomicrobiales</taxon>
        <taxon>environmental samples</taxon>
    </lineage>
</organism>